<accession>A0ABW6ZIS6</accession>
<dbReference type="InterPro" id="IPR000595">
    <property type="entry name" value="cNMP-bd_dom"/>
</dbReference>
<dbReference type="PANTHER" id="PTHR43156">
    <property type="entry name" value="STAGE II SPORULATION PROTEIN E-RELATED"/>
    <property type="match status" value="1"/>
</dbReference>
<dbReference type="Gene3D" id="3.60.40.10">
    <property type="entry name" value="PPM-type phosphatase domain"/>
    <property type="match status" value="1"/>
</dbReference>
<evidence type="ECO:0000313" key="4">
    <source>
        <dbReference type="EMBL" id="MFG1253033.1"/>
    </source>
</evidence>
<dbReference type="CDD" id="cd00038">
    <property type="entry name" value="CAP_ED"/>
    <property type="match status" value="1"/>
</dbReference>
<evidence type="ECO:0000313" key="5">
    <source>
        <dbReference type="Proteomes" id="UP001604043"/>
    </source>
</evidence>
<comment type="caution">
    <text evidence="4">The sequence shown here is derived from an EMBL/GenBank/DDBJ whole genome shotgun (WGS) entry which is preliminary data.</text>
</comment>
<dbReference type="Proteomes" id="UP001604043">
    <property type="component" value="Unassembled WGS sequence"/>
</dbReference>
<organism evidence="4 5">
    <name type="scientific">Xanthobacter aminoxidans</name>
    <dbReference type="NCBI Taxonomy" id="186280"/>
    <lineage>
        <taxon>Bacteria</taxon>
        <taxon>Pseudomonadati</taxon>
        <taxon>Pseudomonadota</taxon>
        <taxon>Alphaproteobacteria</taxon>
        <taxon>Hyphomicrobiales</taxon>
        <taxon>Xanthobacteraceae</taxon>
        <taxon>Xanthobacter</taxon>
    </lineage>
</organism>
<dbReference type="RefSeq" id="WP_394009050.1">
    <property type="nucleotide sequence ID" value="NZ_JBAFUR010000003.1"/>
</dbReference>
<dbReference type="SMART" id="SM00331">
    <property type="entry name" value="PP2C_SIG"/>
    <property type="match status" value="1"/>
</dbReference>
<dbReference type="InterPro" id="IPR001932">
    <property type="entry name" value="PPM-type_phosphatase-like_dom"/>
</dbReference>
<sequence>MARHPYFAGFPLEALSALIAGGEWMDVAAGTRLLCRGDIGTFALLVFEGTAVVTIDTPYEHVQLAQLQAPAVIGEIAAFTGVARTAHVDALTPIRAVRLSAEALEAAGRVHPDLLSAVMRQFGRRFETFNQVFGFYANALNALERRNFDLALLDDLRNPLPEMVDFSHSFRRLAEAIMSRAAERREMANAAAIQRAMLPPPLPAETLAGQADIFAAMRPAKDVGGDFYDYFLIDGRRLVVTLGDVAGKGTPAALFMSATQTALRMVLRSEPDLAVAVARVNELLCATNGEDMFVTLFCGVIDLDTGLLTYCNCGHTDCMILRADGGLERPAATGPALAMMEGARTRAATVSLAPGDRLFLFSDGLTDAFNPAEEAFGEARLEAAAQAALAAAPDLPAATFITSLLDTATRWADTAPQFDDMTALAVTLGPR</sequence>
<dbReference type="Gene3D" id="2.60.120.10">
    <property type="entry name" value="Jelly Rolls"/>
    <property type="match status" value="1"/>
</dbReference>
<dbReference type="InterPro" id="IPR036457">
    <property type="entry name" value="PPM-type-like_dom_sf"/>
</dbReference>
<dbReference type="SUPFAM" id="SSF81606">
    <property type="entry name" value="PP2C-like"/>
    <property type="match status" value="1"/>
</dbReference>
<keyword evidence="1" id="KW-0378">Hydrolase</keyword>
<dbReference type="SMART" id="SM00100">
    <property type="entry name" value="cNMP"/>
    <property type="match status" value="1"/>
</dbReference>
<protein>
    <submittedName>
        <fullName evidence="4">SpoIIE family protein phosphatase</fullName>
    </submittedName>
</protein>
<dbReference type="EMBL" id="JBAFUR010000003">
    <property type="protein sequence ID" value="MFG1253033.1"/>
    <property type="molecule type" value="Genomic_DNA"/>
</dbReference>
<feature type="domain" description="PPM-type phosphatase" evidence="3">
    <location>
        <begin position="211"/>
        <end position="428"/>
    </location>
</feature>
<keyword evidence="5" id="KW-1185">Reference proteome</keyword>
<evidence type="ECO:0000259" key="3">
    <source>
        <dbReference type="PROSITE" id="PS51746"/>
    </source>
</evidence>
<dbReference type="InterPro" id="IPR014710">
    <property type="entry name" value="RmlC-like_jellyroll"/>
</dbReference>
<evidence type="ECO:0000256" key="1">
    <source>
        <dbReference type="ARBA" id="ARBA00022801"/>
    </source>
</evidence>
<dbReference type="Pfam" id="PF07228">
    <property type="entry name" value="SpoIIE"/>
    <property type="match status" value="1"/>
</dbReference>
<name>A0ABW6ZIS6_9HYPH</name>
<dbReference type="InterPro" id="IPR018490">
    <property type="entry name" value="cNMP-bd_dom_sf"/>
</dbReference>
<dbReference type="PROSITE" id="PS51746">
    <property type="entry name" value="PPM_2"/>
    <property type="match status" value="1"/>
</dbReference>
<evidence type="ECO:0000259" key="2">
    <source>
        <dbReference type="PROSITE" id="PS50042"/>
    </source>
</evidence>
<dbReference type="PROSITE" id="PS50042">
    <property type="entry name" value="CNMP_BINDING_3"/>
    <property type="match status" value="1"/>
</dbReference>
<dbReference type="SUPFAM" id="SSF51206">
    <property type="entry name" value="cAMP-binding domain-like"/>
    <property type="match status" value="1"/>
</dbReference>
<dbReference type="PANTHER" id="PTHR43156:SF2">
    <property type="entry name" value="STAGE II SPORULATION PROTEIN E"/>
    <property type="match status" value="1"/>
</dbReference>
<reference evidence="4 5" key="1">
    <citation type="submission" date="2024-02" db="EMBL/GenBank/DDBJ databases">
        <title>Expansion and revision of Xanthobacter and proposal of Roseixanthobacter gen. nov.</title>
        <authorList>
            <person name="Soltysiak M.P.M."/>
            <person name="Jalihal A."/>
            <person name="Ory A."/>
            <person name="Chrisophersen C."/>
            <person name="Lee A.D."/>
            <person name="Boulton J."/>
            <person name="Springer M."/>
        </authorList>
    </citation>
    <scope>NUCLEOTIDE SEQUENCE [LARGE SCALE GENOMIC DNA]</scope>
    <source>
        <strain evidence="4 5">CB5</strain>
    </source>
</reference>
<dbReference type="Pfam" id="PF00027">
    <property type="entry name" value="cNMP_binding"/>
    <property type="match status" value="1"/>
</dbReference>
<gene>
    <name evidence="4" type="ORF">V5F30_12560</name>
</gene>
<dbReference type="InterPro" id="IPR052016">
    <property type="entry name" value="Bact_Sigma-Reg"/>
</dbReference>
<proteinExistence type="predicted"/>
<feature type="domain" description="Cyclic nucleotide-binding" evidence="2">
    <location>
        <begin position="6"/>
        <end position="125"/>
    </location>
</feature>